<evidence type="ECO:0000313" key="2">
    <source>
        <dbReference type="Proteomes" id="UP000030748"/>
    </source>
</evidence>
<keyword evidence="2" id="KW-1185">Reference proteome</keyword>
<dbReference type="eggNOG" id="KOG0892">
    <property type="taxonomic scope" value="Eukaryota"/>
</dbReference>
<dbReference type="PANTHER" id="PTHR37079:SF4">
    <property type="entry name" value="SERINE_THREONINE-PROTEIN KINASE ATM"/>
    <property type="match status" value="1"/>
</dbReference>
<dbReference type="InterPro" id="IPR038980">
    <property type="entry name" value="ATM_plant"/>
</dbReference>
<dbReference type="GO" id="GO:0006974">
    <property type="term" value="P:DNA damage response"/>
    <property type="evidence" value="ECO:0007669"/>
    <property type="project" value="InterPro"/>
</dbReference>
<feature type="non-terminal residue" evidence="1">
    <location>
        <position position="1"/>
    </location>
</feature>
<gene>
    <name evidence="1" type="ORF">MIMGU_mgv1a023070mg</name>
</gene>
<dbReference type="AlphaFoldDB" id="A0A022RQM6"/>
<dbReference type="EMBL" id="KI630353">
    <property type="protein sequence ID" value="EYU41245.1"/>
    <property type="molecule type" value="Genomic_DNA"/>
</dbReference>
<evidence type="ECO:0000313" key="1">
    <source>
        <dbReference type="EMBL" id="EYU41245.1"/>
    </source>
</evidence>
<reference evidence="1 2" key="1">
    <citation type="journal article" date="2013" name="Proc. Natl. Acad. Sci. U.S.A.">
        <title>Fine-scale variation in meiotic recombination in Mimulus inferred from population shotgun sequencing.</title>
        <authorList>
            <person name="Hellsten U."/>
            <person name="Wright K.M."/>
            <person name="Jenkins J."/>
            <person name="Shu S."/>
            <person name="Yuan Y."/>
            <person name="Wessler S.R."/>
            <person name="Schmutz J."/>
            <person name="Willis J.H."/>
            <person name="Rokhsar D.S."/>
        </authorList>
    </citation>
    <scope>NUCLEOTIDE SEQUENCE [LARGE SCALE GENOMIC DNA]</scope>
    <source>
        <strain evidence="2">cv. DUN x IM62</strain>
    </source>
</reference>
<organism evidence="1 2">
    <name type="scientific">Erythranthe guttata</name>
    <name type="common">Yellow monkey flower</name>
    <name type="synonym">Mimulus guttatus</name>
    <dbReference type="NCBI Taxonomy" id="4155"/>
    <lineage>
        <taxon>Eukaryota</taxon>
        <taxon>Viridiplantae</taxon>
        <taxon>Streptophyta</taxon>
        <taxon>Embryophyta</taxon>
        <taxon>Tracheophyta</taxon>
        <taxon>Spermatophyta</taxon>
        <taxon>Magnoliopsida</taxon>
        <taxon>eudicotyledons</taxon>
        <taxon>Gunneridae</taxon>
        <taxon>Pentapetalae</taxon>
        <taxon>asterids</taxon>
        <taxon>lamiids</taxon>
        <taxon>Lamiales</taxon>
        <taxon>Phrymaceae</taxon>
        <taxon>Erythranthe</taxon>
    </lineage>
</organism>
<sequence>EGIKLLNTWLEGERSIGFCRFLAEKTSMLRPDDITHCKYISSSKKRLPKLNLAKTLRIVVQRAEDDRSSGYPPLLPVARALFNHVWDVLKDVPRFQSEYGIILLTSFGNLVLLYMEKIETSLSTENIGQLNPKEVVFRFTPTLQSLLENPPGDIPDELRDKMIKGFIGIFSHVRDEGKIPRKLVECITIYLLKDGPDLGCKPLEIHEAVQQFVFRCWFTTHDRSLKDALVCYVKFQLSLTRGLVDGTALLEQLLDVVSKELNQMSISSVNIPRSDSTRDEKCGFLNSSQQSVVELAALVLCRIFEHYLRHVCCSVSFKHDVTLVYFVECTGILPGYNLLLSISLRAAFCCLIRNYSTRMKKDIFIYWFESVSTNFERIINDVNLVHSYDDLSWTLRWKLRRRQHLASFLLLTQIKFKNFAHISNVEKGWHVIWGCLIRSFPSFVNVTSVVSFALQIITCIKSNSSCLKGVLVVYLVISRFSRKLISNIPRKIN</sequence>
<dbReference type="Proteomes" id="UP000030748">
    <property type="component" value="Unassembled WGS sequence"/>
</dbReference>
<proteinExistence type="predicted"/>
<accession>A0A022RQM6</accession>
<dbReference type="STRING" id="4155.A0A022RQM6"/>
<name>A0A022RQM6_ERYGU</name>
<protein>
    <submittedName>
        <fullName evidence="1">Uncharacterized protein</fullName>
    </submittedName>
</protein>
<dbReference type="PANTHER" id="PTHR37079">
    <property type="entry name" value="SERINE/THREONINE-PROTEIN KINASE ATM"/>
    <property type="match status" value="1"/>
</dbReference>
<dbReference type="GO" id="GO:0004674">
    <property type="term" value="F:protein serine/threonine kinase activity"/>
    <property type="evidence" value="ECO:0007669"/>
    <property type="project" value="InterPro"/>
</dbReference>